<dbReference type="SUPFAM" id="SSF141571">
    <property type="entry name" value="Pentapeptide repeat-like"/>
    <property type="match status" value="1"/>
</dbReference>
<dbReference type="PANTHER" id="PTHR13771:SF8">
    <property type="entry name" value="INTERCELLULAR ADHESION MOLECULE 4"/>
    <property type="match status" value="1"/>
</dbReference>
<dbReference type="InterPro" id="IPR003598">
    <property type="entry name" value="Ig_sub2"/>
</dbReference>
<dbReference type="GO" id="GO:0005886">
    <property type="term" value="C:plasma membrane"/>
    <property type="evidence" value="ECO:0007669"/>
    <property type="project" value="TreeGrafter"/>
</dbReference>
<dbReference type="InterPro" id="IPR048679">
    <property type="entry name" value="ICAM1_3_5_D2"/>
</dbReference>
<feature type="compositionally biased region" description="Basic and acidic residues" evidence="1">
    <location>
        <begin position="474"/>
        <end position="727"/>
    </location>
</feature>
<sequence>MEPPALLALALGTLGVIADVPEPVLNVTGAAPAAGAELRGLCWLPPGATKDAQVRVVSGRAVVHEWARPPLRFALPLPEEQEELELGCQAELGPLTRSSSLRIPLLGVARATFTVSAWPRVAVVAFGGSASVNCSRGACPGDNATLALVTPLDVTAGPGGRRWQSFSLRNVSQWRPGDVTCTGRCGDSEATASVGVLVYTLPEPPDLQAPATLEVGTVANVTCRVTGAFPAGDTRLSAALDRRPLALAAPAVAGDTVTASGRLSAPGPGRRELSCTAAVGAATRTARREIHAYRFPPPTLELSPSTARAGGQVTVTCRAGSSDPPASRLQLLDSAGAVLAQGPRPRLRLRLAARRHHDGRRFRCRASLRLGDAAVAKEASARLAVLYLPEIPAGGCPGRRTWLRGAREALWCRATGNPAPTVVCGRSGGGGGAEVPAEPRPVTRARAGAYVCNATNALGTRSRRVIVRVECERGRRGDGGGDTHGSDIRHGDTHGSDIHESDIHESDIRHGDTHGSDTHDGDTHDSDIHESDTRDGDTHGSDIHGSDIRHGDIRDGDTHESDIHESATHHGDIHRSDTHHRDTHGSDTHDGDTHDSDIHESDIRHGDTHEGDTHGSDIHRSDTHHRDTHGSDTHHGDTHDSDIHYGDTHDRDTQHEDTRHSDTRDSDTRGGDTHHGDSHDGDTHHGGTYDSDTQHGDSHHNDTQHGDTHGGGTHDGDTHHNDTRRGGDTGGGRVVTRADGGRYVCRATNKHGVAVRSVLVTVEYGPGGVALRVLPSAAVPRGGAFTVSCGAEGLPAPAFSWALPPAPNLRLAADNRSVTVTGATAANGGLYTCTASNRHGRRAGSVAVSVDESRPAALAAALAALGGAAALALAAAGGYYLKSTACKKGEYNVRDAEGSSEAARLHRNRREEVFGIQLTQP</sequence>
<evidence type="ECO:0000256" key="1">
    <source>
        <dbReference type="SAM" id="MobiDB-lite"/>
    </source>
</evidence>
<feature type="chain" id="PRO_5018160475" description="Ig-like domain-containing protein" evidence="3">
    <location>
        <begin position="19"/>
        <end position="921"/>
    </location>
</feature>
<dbReference type="InterPro" id="IPR013783">
    <property type="entry name" value="Ig-like_fold"/>
</dbReference>
<feature type="domain" description="Ig-like" evidence="4">
    <location>
        <begin position="298"/>
        <end position="382"/>
    </location>
</feature>
<feature type="signal peptide" evidence="3">
    <location>
        <begin position="1"/>
        <end position="18"/>
    </location>
</feature>
<dbReference type="InterPro" id="IPR003599">
    <property type="entry name" value="Ig_sub"/>
</dbReference>
<evidence type="ECO:0000313" key="5">
    <source>
        <dbReference type="EMBL" id="RMB93752.1"/>
    </source>
</evidence>
<dbReference type="GO" id="GO:0005178">
    <property type="term" value="F:integrin binding"/>
    <property type="evidence" value="ECO:0007669"/>
    <property type="project" value="InterPro"/>
</dbReference>
<dbReference type="SUPFAM" id="SSF48726">
    <property type="entry name" value="Immunoglobulin"/>
    <property type="match status" value="6"/>
</dbReference>
<dbReference type="STRING" id="333673.A0A3M0IZ60"/>
<proteinExistence type="predicted"/>
<name>A0A3M0IZ60_HIRRU</name>
<dbReference type="GO" id="GO:0007155">
    <property type="term" value="P:cell adhesion"/>
    <property type="evidence" value="ECO:0007669"/>
    <property type="project" value="InterPro"/>
</dbReference>
<dbReference type="Gene3D" id="2.60.40.10">
    <property type="entry name" value="Immunoglobulins"/>
    <property type="match status" value="6"/>
</dbReference>
<evidence type="ECO:0000256" key="2">
    <source>
        <dbReference type="SAM" id="Phobius"/>
    </source>
</evidence>
<keyword evidence="6" id="KW-1185">Reference proteome</keyword>
<dbReference type="Pfam" id="PF03921">
    <property type="entry name" value="ICAM_N"/>
    <property type="match status" value="1"/>
</dbReference>
<feature type="region of interest" description="Disordered" evidence="1">
    <location>
        <begin position="474"/>
        <end position="736"/>
    </location>
</feature>
<dbReference type="AlphaFoldDB" id="A0A3M0IZ60"/>
<dbReference type="PROSITE" id="PS50835">
    <property type="entry name" value="IG_LIKE"/>
    <property type="match status" value="2"/>
</dbReference>
<dbReference type="SMART" id="SM00409">
    <property type="entry name" value="IG"/>
    <property type="match status" value="3"/>
</dbReference>
<dbReference type="Pfam" id="PF13927">
    <property type="entry name" value="Ig_3"/>
    <property type="match status" value="1"/>
</dbReference>
<dbReference type="Pfam" id="PF21146">
    <property type="entry name" value="ICAM1_3_5_D2"/>
    <property type="match status" value="1"/>
</dbReference>
<keyword evidence="2" id="KW-0472">Membrane</keyword>
<dbReference type="OrthoDB" id="6250964at2759"/>
<dbReference type="Proteomes" id="UP000269221">
    <property type="component" value="Unassembled WGS sequence"/>
</dbReference>
<dbReference type="SMART" id="SM00408">
    <property type="entry name" value="IGc2"/>
    <property type="match status" value="2"/>
</dbReference>
<dbReference type="PANTHER" id="PTHR13771">
    <property type="entry name" value="INTERCELLULAR ADHESION MOLECULE"/>
    <property type="match status" value="1"/>
</dbReference>
<dbReference type="InterPro" id="IPR007110">
    <property type="entry name" value="Ig-like_dom"/>
</dbReference>
<evidence type="ECO:0000259" key="4">
    <source>
        <dbReference type="PROSITE" id="PS50835"/>
    </source>
</evidence>
<dbReference type="InterPro" id="IPR013768">
    <property type="entry name" value="ICAM_N"/>
</dbReference>
<keyword evidence="2" id="KW-1133">Transmembrane helix</keyword>
<reference evidence="5 6" key="1">
    <citation type="submission" date="2018-07" db="EMBL/GenBank/DDBJ databases">
        <title>A high quality draft genome assembly of the barn swallow (H. rustica rustica).</title>
        <authorList>
            <person name="Formenti G."/>
            <person name="Chiara M."/>
            <person name="Poveda L."/>
            <person name="Francoijs K.-J."/>
            <person name="Bonisoli-Alquati A."/>
            <person name="Canova L."/>
            <person name="Gianfranceschi L."/>
            <person name="Horner D.S."/>
            <person name="Saino N."/>
        </authorList>
    </citation>
    <scope>NUCLEOTIDE SEQUENCE [LARGE SCALE GENOMIC DNA]</scope>
    <source>
        <strain evidence="5">Chelidonia</strain>
        <tissue evidence="5">Blood</tissue>
    </source>
</reference>
<keyword evidence="3" id="KW-0732">Signal</keyword>
<dbReference type="InterPro" id="IPR036179">
    <property type="entry name" value="Ig-like_dom_sf"/>
</dbReference>
<evidence type="ECO:0000313" key="6">
    <source>
        <dbReference type="Proteomes" id="UP000269221"/>
    </source>
</evidence>
<dbReference type="InterPro" id="IPR047012">
    <property type="entry name" value="ICAM_VCAM"/>
</dbReference>
<feature type="domain" description="Ig-like" evidence="4">
    <location>
        <begin position="766"/>
        <end position="849"/>
    </location>
</feature>
<evidence type="ECO:0000256" key="3">
    <source>
        <dbReference type="SAM" id="SignalP"/>
    </source>
</evidence>
<gene>
    <name evidence="5" type="ORF">DUI87_29744</name>
</gene>
<comment type="caution">
    <text evidence="5">The sequence shown here is derived from an EMBL/GenBank/DDBJ whole genome shotgun (WGS) entry which is preliminary data.</text>
</comment>
<organism evidence="5 6">
    <name type="scientific">Hirundo rustica rustica</name>
    <dbReference type="NCBI Taxonomy" id="333673"/>
    <lineage>
        <taxon>Eukaryota</taxon>
        <taxon>Metazoa</taxon>
        <taxon>Chordata</taxon>
        <taxon>Craniata</taxon>
        <taxon>Vertebrata</taxon>
        <taxon>Euteleostomi</taxon>
        <taxon>Archelosauria</taxon>
        <taxon>Archosauria</taxon>
        <taxon>Dinosauria</taxon>
        <taxon>Saurischia</taxon>
        <taxon>Theropoda</taxon>
        <taxon>Coelurosauria</taxon>
        <taxon>Aves</taxon>
        <taxon>Neognathae</taxon>
        <taxon>Neoaves</taxon>
        <taxon>Telluraves</taxon>
        <taxon>Australaves</taxon>
        <taxon>Passeriformes</taxon>
        <taxon>Sylvioidea</taxon>
        <taxon>Hirundinidae</taxon>
        <taxon>Hirundo</taxon>
    </lineage>
</organism>
<keyword evidence="2" id="KW-0812">Transmembrane</keyword>
<dbReference type="EMBL" id="QRBI01000205">
    <property type="protein sequence ID" value="RMB93752.1"/>
    <property type="molecule type" value="Genomic_DNA"/>
</dbReference>
<feature type="transmembrane region" description="Helical" evidence="2">
    <location>
        <begin position="856"/>
        <end position="881"/>
    </location>
</feature>
<dbReference type="Gene3D" id="2.160.20.80">
    <property type="entry name" value="E3 ubiquitin-protein ligase SopA"/>
    <property type="match status" value="1"/>
</dbReference>
<accession>A0A3M0IZ60</accession>
<protein>
    <recommendedName>
        <fullName evidence="4">Ig-like domain-containing protein</fullName>
    </recommendedName>
</protein>